<evidence type="ECO:0000256" key="1">
    <source>
        <dbReference type="SAM" id="Phobius"/>
    </source>
</evidence>
<name>A0A9W9WQT2_9EURO</name>
<keyword evidence="1" id="KW-0812">Transmembrane</keyword>
<evidence type="ECO:0000313" key="2">
    <source>
        <dbReference type="EMBL" id="KAJ5471985.1"/>
    </source>
</evidence>
<accession>A0A9W9WQT2</accession>
<evidence type="ECO:0000313" key="3">
    <source>
        <dbReference type="Proteomes" id="UP001148312"/>
    </source>
</evidence>
<dbReference type="EMBL" id="JAPWDQ010000013">
    <property type="protein sequence ID" value="KAJ5471985.1"/>
    <property type="molecule type" value="Genomic_DNA"/>
</dbReference>
<gene>
    <name evidence="2" type="ORF">N7539_008554</name>
</gene>
<keyword evidence="1" id="KW-0472">Membrane</keyword>
<protein>
    <submittedName>
        <fullName evidence="2">Uncharacterized protein</fullName>
    </submittedName>
</protein>
<dbReference type="Proteomes" id="UP001148312">
    <property type="component" value="Unassembled WGS sequence"/>
</dbReference>
<reference evidence="2" key="2">
    <citation type="journal article" date="2023" name="IMA Fungus">
        <title>Comparative genomic study of the Penicillium genus elucidates a diverse pangenome and 15 lateral gene transfer events.</title>
        <authorList>
            <person name="Petersen C."/>
            <person name="Sorensen T."/>
            <person name="Nielsen M.R."/>
            <person name="Sondergaard T.E."/>
            <person name="Sorensen J.L."/>
            <person name="Fitzpatrick D.A."/>
            <person name="Frisvad J.C."/>
            <person name="Nielsen K.L."/>
        </authorList>
    </citation>
    <scope>NUCLEOTIDE SEQUENCE</scope>
    <source>
        <strain evidence="2">IBT 30728</strain>
    </source>
</reference>
<organism evidence="2 3">
    <name type="scientific">Penicillium diatomitis</name>
    <dbReference type="NCBI Taxonomy" id="2819901"/>
    <lineage>
        <taxon>Eukaryota</taxon>
        <taxon>Fungi</taxon>
        <taxon>Dikarya</taxon>
        <taxon>Ascomycota</taxon>
        <taxon>Pezizomycotina</taxon>
        <taxon>Eurotiomycetes</taxon>
        <taxon>Eurotiomycetidae</taxon>
        <taxon>Eurotiales</taxon>
        <taxon>Aspergillaceae</taxon>
        <taxon>Penicillium</taxon>
    </lineage>
</organism>
<reference evidence="2" key="1">
    <citation type="submission" date="2022-12" db="EMBL/GenBank/DDBJ databases">
        <authorList>
            <person name="Petersen C."/>
        </authorList>
    </citation>
    <scope>NUCLEOTIDE SEQUENCE</scope>
    <source>
        <strain evidence="2">IBT 30728</strain>
    </source>
</reference>
<keyword evidence="3" id="KW-1185">Reference proteome</keyword>
<dbReference type="AlphaFoldDB" id="A0A9W9WQT2"/>
<feature type="transmembrane region" description="Helical" evidence="1">
    <location>
        <begin position="54"/>
        <end position="76"/>
    </location>
</feature>
<comment type="caution">
    <text evidence="2">The sequence shown here is derived from an EMBL/GenBank/DDBJ whole genome shotgun (WGS) entry which is preliminary data.</text>
</comment>
<proteinExistence type="predicted"/>
<dbReference type="RefSeq" id="XP_056786531.1">
    <property type="nucleotide sequence ID" value="XM_056938149.1"/>
</dbReference>
<keyword evidence="1" id="KW-1133">Transmembrane helix</keyword>
<sequence length="302" mass="35408">MLTTLCRLLMGSSQTRQNGIEPLRRDFWNDYPYHLLEEVREKSMYYYSRVRRKAWVLIGILAALVIMYLATVTVTFQRPCIIRDGHSCDHPVIRLAKNAQKSFNTTRDAQSQSLDEAVAEYRRRYQMPPPPYFDKWYEFVTERQTMMIDEFHNIYHAILPFWGLAPSTIRARAREDLGRPNVLMEVTIHHGLPICKNGGQGNFQEDGTIESLRKFAQWLPDMNLGFNVHDEPRVVVPHEELNRPVLEGRKAQARLNGKGVTLKPYFTQQKFEEPVPVHFNRFIDIEKQETWLYSRLLCPPSP</sequence>
<dbReference type="GeneID" id="81628399"/>